<organism evidence="1 2">
    <name type="scientific">Streptococcus vestibularis ATCC 49124</name>
    <dbReference type="NCBI Taxonomy" id="889206"/>
    <lineage>
        <taxon>Bacteria</taxon>
        <taxon>Bacillati</taxon>
        <taxon>Bacillota</taxon>
        <taxon>Bacilli</taxon>
        <taxon>Lactobacillales</taxon>
        <taxon>Streptococcaceae</taxon>
        <taxon>Streptococcus</taxon>
    </lineage>
</organism>
<evidence type="ECO:0000313" key="2">
    <source>
        <dbReference type="Proteomes" id="UP000003697"/>
    </source>
</evidence>
<dbReference type="EMBL" id="AEVI01000059">
    <property type="protein sequence ID" value="EFX95887.1"/>
    <property type="molecule type" value="Genomic_DNA"/>
</dbReference>
<comment type="caution">
    <text evidence="1">The sequence shown here is derived from an EMBL/GenBank/DDBJ whole genome shotgun (WGS) entry which is preliminary data.</text>
</comment>
<reference evidence="1 2" key="1">
    <citation type="submission" date="2011-01" db="EMBL/GenBank/DDBJ databases">
        <authorList>
            <person name="Muzny D."/>
            <person name="Qin X."/>
            <person name="Buhay C."/>
            <person name="Dugan-Rocha S."/>
            <person name="Ding Y."/>
            <person name="Chen G."/>
            <person name="Hawes A."/>
            <person name="Holder M."/>
            <person name="Jhangiani S."/>
            <person name="Johnson A."/>
            <person name="Khan Z."/>
            <person name="Li Z."/>
            <person name="Liu W."/>
            <person name="Liu X."/>
            <person name="Perez L."/>
            <person name="Shen H."/>
            <person name="Wang Q."/>
            <person name="Watt J."/>
            <person name="Xi L."/>
            <person name="Xin Y."/>
            <person name="Zhou J."/>
            <person name="Deng J."/>
            <person name="Jiang H."/>
            <person name="Liu Y."/>
            <person name="Qu J."/>
            <person name="Song X.-Z."/>
            <person name="Zhang L."/>
            <person name="Villasana D."/>
            <person name="Johnson A."/>
            <person name="Liu J."/>
            <person name="Liyanage D."/>
            <person name="Lorensuhewa L."/>
            <person name="Robinson T."/>
            <person name="Song A."/>
            <person name="Song B.-B."/>
            <person name="Dinh H."/>
            <person name="Thornton R."/>
            <person name="Coyle M."/>
            <person name="Francisco L."/>
            <person name="Jackson L."/>
            <person name="Javaid M."/>
            <person name="Korchina V."/>
            <person name="Kovar C."/>
            <person name="Mata R."/>
            <person name="Mathew T."/>
            <person name="Ngo R."/>
            <person name="Nguyen L."/>
            <person name="Nguyen N."/>
            <person name="Okwuonu G."/>
            <person name="Ongeri F."/>
            <person name="Pham C."/>
            <person name="Simmons D."/>
            <person name="Wilczek-Boney K."/>
            <person name="Hale W."/>
            <person name="Jakkamsetti A."/>
            <person name="Pham P."/>
            <person name="Ruth R."/>
            <person name="San Lucas F."/>
            <person name="Warren J."/>
            <person name="Zhang J."/>
            <person name="Zhao Z."/>
            <person name="Zhou C."/>
            <person name="Zhu D."/>
            <person name="Lee S."/>
            <person name="Bess C."/>
            <person name="Blankenburg K."/>
            <person name="Forbes L."/>
            <person name="Fu Q."/>
            <person name="Gubbala S."/>
            <person name="Hirani K."/>
            <person name="Jayaseelan J.C."/>
            <person name="Lara F."/>
            <person name="Munidasa M."/>
            <person name="Palculict T."/>
            <person name="Patil S."/>
            <person name="Pu L.-L."/>
            <person name="Saada N."/>
            <person name="Tang L."/>
            <person name="Weissenberger G."/>
            <person name="Zhu Y."/>
            <person name="Hemphill L."/>
            <person name="Shang Y."/>
            <person name="Youmans B."/>
            <person name="Ayvaz T."/>
            <person name="Ross M."/>
            <person name="Santibanez J."/>
            <person name="Aqrawi P."/>
            <person name="Gross S."/>
            <person name="Joshi V."/>
            <person name="Fowler G."/>
            <person name="Nazareth L."/>
            <person name="Reid J."/>
            <person name="Worley K."/>
            <person name="Petrosino J."/>
            <person name="Highlander S."/>
            <person name="Gibbs R."/>
        </authorList>
    </citation>
    <scope>NUCLEOTIDE SEQUENCE [LARGE SCALE GENOMIC DNA]</scope>
    <source>
        <strain evidence="1 2">ATCC 49124</strain>
    </source>
</reference>
<accession>A0ABP2KLU1</accession>
<keyword evidence="2" id="KW-1185">Reference proteome</keyword>
<proteinExistence type="predicted"/>
<evidence type="ECO:0000313" key="1">
    <source>
        <dbReference type="EMBL" id="EFX95887.1"/>
    </source>
</evidence>
<dbReference type="Proteomes" id="UP000003697">
    <property type="component" value="Unassembled WGS sequence"/>
</dbReference>
<protein>
    <submittedName>
        <fullName evidence="1">Uncharacterized protein</fullName>
    </submittedName>
</protein>
<name>A0ABP2KLU1_STRVE</name>
<sequence>MAKKDQKSQEKKVLTEWQKRNLEFLRKKETKDSEEMTNKTGVY</sequence>
<gene>
    <name evidence="1" type="ORF">HMPREF9425_1202</name>
</gene>
<feature type="non-terminal residue" evidence="1">
    <location>
        <position position="43"/>
    </location>
</feature>